<keyword evidence="2" id="KW-0812">Transmembrane</keyword>
<evidence type="ECO:0000313" key="4">
    <source>
        <dbReference type="Proteomes" id="UP001500683"/>
    </source>
</evidence>
<feature type="compositionally biased region" description="Pro residues" evidence="1">
    <location>
        <begin position="118"/>
        <end position="127"/>
    </location>
</feature>
<sequence>MANPFNPQQWPIFAAVAVAVGVLLVGYSIKATQYEPQSTPPPPPASEPVGVPSPAHTEWETPVPTVINCGPGDDPGTLLLRKEICMSPDPEDEALDRMMKELARQQRELQQRMRSYPPIVPSTPVVPPVGGGTLCADGTWSQSSGRGTCSWHGGEAKP</sequence>
<comment type="caution">
    <text evidence="3">The sequence shown here is derived from an EMBL/GenBank/DDBJ whole genome shotgun (WGS) entry which is preliminary data.</text>
</comment>
<feature type="transmembrane region" description="Helical" evidence="2">
    <location>
        <begin position="12"/>
        <end position="29"/>
    </location>
</feature>
<accession>A0ABP7X7F6</accession>
<dbReference type="RefSeq" id="WP_344959260.1">
    <property type="nucleotide sequence ID" value="NZ_BAAAZG010000084.1"/>
</dbReference>
<feature type="region of interest" description="Disordered" evidence="1">
    <location>
        <begin position="109"/>
        <end position="158"/>
    </location>
</feature>
<evidence type="ECO:0000256" key="2">
    <source>
        <dbReference type="SAM" id="Phobius"/>
    </source>
</evidence>
<evidence type="ECO:0000313" key="3">
    <source>
        <dbReference type="EMBL" id="GAA4105772.1"/>
    </source>
</evidence>
<dbReference type="Proteomes" id="UP001500683">
    <property type="component" value="Unassembled WGS sequence"/>
</dbReference>
<evidence type="ECO:0000256" key="1">
    <source>
        <dbReference type="SAM" id="MobiDB-lite"/>
    </source>
</evidence>
<dbReference type="EMBL" id="BAAAZG010000084">
    <property type="protein sequence ID" value="GAA4105772.1"/>
    <property type="molecule type" value="Genomic_DNA"/>
</dbReference>
<keyword evidence="4" id="KW-1185">Reference proteome</keyword>
<feature type="region of interest" description="Disordered" evidence="1">
    <location>
        <begin position="34"/>
        <end position="68"/>
    </location>
</feature>
<proteinExistence type="predicted"/>
<keyword evidence="2" id="KW-1133">Transmembrane helix</keyword>
<organism evidence="3 4">
    <name type="scientific">Actinomadura miaoliensis</name>
    <dbReference type="NCBI Taxonomy" id="430685"/>
    <lineage>
        <taxon>Bacteria</taxon>
        <taxon>Bacillati</taxon>
        <taxon>Actinomycetota</taxon>
        <taxon>Actinomycetes</taxon>
        <taxon>Streptosporangiales</taxon>
        <taxon>Thermomonosporaceae</taxon>
        <taxon>Actinomadura</taxon>
    </lineage>
</organism>
<reference evidence="4" key="1">
    <citation type="journal article" date="2019" name="Int. J. Syst. Evol. Microbiol.">
        <title>The Global Catalogue of Microorganisms (GCM) 10K type strain sequencing project: providing services to taxonomists for standard genome sequencing and annotation.</title>
        <authorList>
            <consortium name="The Broad Institute Genomics Platform"/>
            <consortium name="The Broad Institute Genome Sequencing Center for Infectious Disease"/>
            <person name="Wu L."/>
            <person name="Ma J."/>
        </authorList>
    </citation>
    <scope>NUCLEOTIDE SEQUENCE [LARGE SCALE GENOMIC DNA]</scope>
    <source>
        <strain evidence="4">JCM 16702</strain>
    </source>
</reference>
<protein>
    <recommendedName>
        <fullName evidence="5">DUF3761 domain-containing protein</fullName>
    </recommendedName>
</protein>
<evidence type="ECO:0008006" key="5">
    <source>
        <dbReference type="Google" id="ProtNLM"/>
    </source>
</evidence>
<name>A0ABP7X7F6_9ACTN</name>
<gene>
    <name evidence="3" type="ORF">GCM10022214_86230</name>
</gene>
<keyword evidence="2" id="KW-0472">Membrane</keyword>